<evidence type="ECO:0000313" key="4">
    <source>
        <dbReference type="EMBL" id="RYU64175.1"/>
    </source>
</evidence>
<dbReference type="EMBL" id="SEZJ01000005">
    <property type="protein sequence ID" value="RYU46823.1"/>
    <property type="molecule type" value="Genomic_DNA"/>
</dbReference>
<comment type="caution">
    <text evidence="3">The sequence shown here is derived from an EMBL/GenBank/DDBJ whole genome shotgun (WGS) entry which is preliminary data.</text>
</comment>
<gene>
    <name evidence="2" type="ORF">ERW49_06730</name>
    <name evidence="4" type="ORF">ERW53_10705</name>
    <name evidence="3" type="ORF">ERW57_10620</name>
</gene>
<evidence type="ECO:0000256" key="1">
    <source>
        <dbReference type="SAM" id="Phobius"/>
    </source>
</evidence>
<keyword evidence="1" id="KW-0812">Transmembrane</keyword>
<keyword evidence="7" id="KW-1185">Reference proteome</keyword>
<evidence type="ECO:0000313" key="3">
    <source>
        <dbReference type="EMBL" id="RYU51100.1"/>
    </source>
</evidence>
<dbReference type="Proteomes" id="UP000294063">
    <property type="component" value="Unassembled WGS sequence"/>
</dbReference>
<sequence>MSESMKIFFNSDLSKDCLTSLLPVFLMLVCIYITQNMFFNISVSSSYVESKHNVFEVSHNLPNAKKLSDEEKKMIYENADLALNAFMNVSANQSSNNDNE</sequence>
<proteinExistence type="predicted"/>
<feature type="transmembrane region" description="Helical" evidence="1">
    <location>
        <begin position="20"/>
        <end position="41"/>
    </location>
</feature>
<dbReference type="GeneID" id="56274732"/>
<evidence type="ECO:0000313" key="2">
    <source>
        <dbReference type="EMBL" id="RYU46823.1"/>
    </source>
</evidence>
<dbReference type="RefSeq" id="WP_130043328.1">
    <property type="nucleotide sequence ID" value="NZ_SEZJ01000005.1"/>
</dbReference>
<reference evidence="5 6" key="1">
    <citation type="submission" date="2019-02" db="EMBL/GenBank/DDBJ databases">
        <title>Genome sequences of Aliivibrio finisterrensis strains from farmed Atlantic salmon.</title>
        <authorList>
            <person name="Bowman J.P."/>
        </authorList>
    </citation>
    <scope>NUCLEOTIDE SEQUENCE [LARGE SCALE GENOMIC DNA]</scope>
    <source>
        <strain evidence="4 7">A21</strain>
        <strain evidence="2 5">A32</strain>
        <strain evidence="3 6">A46</strain>
    </source>
</reference>
<evidence type="ECO:0000313" key="7">
    <source>
        <dbReference type="Proteomes" id="UP000294166"/>
    </source>
</evidence>
<accession>A0A4Q5KVR4</accession>
<organism evidence="3 6">
    <name type="scientific">Aliivibrio finisterrensis</name>
    <dbReference type="NCBI Taxonomy" id="511998"/>
    <lineage>
        <taxon>Bacteria</taxon>
        <taxon>Pseudomonadati</taxon>
        <taxon>Pseudomonadota</taxon>
        <taxon>Gammaproteobacteria</taxon>
        <taxon>Vibrionales</taxon>
        <taxon>Vibrionaceae</taxon>
        <taxon>Aliivibrio</taxon>
    </lineage>
</organism>
<protein>
    <submittedName>
        <fullName evidence="3">Uncharacterized protein</fullName>
    </submittedName>
</protein>
<dbReference type="AlphaFoldDB" id="A0A4Q5KVR4"/>
<dbReference type="Proteomes" id="UP000294166">
    <property type="component" value="Unassembled WGS sequence"/>
</dbReference>
<keyword evidence="1" id="KW-1133">Transmembrane helix</keyword>
<evidence type="ECO:0000313" key="5">
    <source>
        <dbReference type="Proteomes" id="UP000293465"/>
    </source>
</evidence>
<dbReference type="EMBL" id="SEZN01000017">
    <property type="protein sequence ID" value="RYU64175.1"/>
    <property type="molecule type" value="Genomic_DNA"/>
</dbReference>
<dbReference type="Proteomes" id="UP000293465">
    <property type="component" value="Unassembled WGS sequence"/>
</dbReference>
<keyword evidence="1" id="KW-0472">Membrane</keyword>
<name>A0A4Q5KVR4_9GAMM</name>
<evidence type="ECO:0000313" key="6">
    <source>
        <dbReference type="Proteomes" id="UP000294063"/>
    </source>
</evidence>
<dbReference type="EMBL" id="SEZK01000016">
    <property type="protein sequence ID" value="RYU51100.1"/>
    <property type="molecule type" value="Genomic_DNA"/>
</dbReference>